<evidence type="ECO:0000313" key="6">
    <source>
        <dbReference type="EMBL" id="KAF6797578.1"/>
    </source>
</evidence>
<dbReference type="GO" id="GO:0003847">
    <property type="term" value="F:1-alkyl-2-acetylglycerophosphocholine esterase activity"/>
    <property type="evidence" value="ECO:0007669"/>
    <property type="project" value="UniProtKB-EC"/>
</dbReference>
<name>A0A8H6MLS2_9PEZI</name>
<proteinExistence type="predicted"/>
<dbReference type="EMBL" id="WIGN01000351">
    <property type="protein sequence ID" value="KAF6797578.1"/>
    <property type="molecule type" value="Genomic_DNA"/>
</dbReference>
<protein>
    <recommendedName>
        <fullName evidence="1">1-alkyl-2-acetylglycerophosphocholine esterase</fullName>
        <ecNumber evidence="1">3.1.1.47</ecNumber>
    </recommendedName>
</protein>
<dbReference type="Proteomes" id="UP000652219">
    <property type="component" value="Unassembled WGS sequence"/>
</dbReference>
<keyword evidence="4" id="KW-0443">Lipid metabolism</keyword>
<feature type="chain" id="PRO_5034949480" description="1-alkyl-2-acetylglycerophosphocholine esterase" evidence="5">
    <location>
        <begin position="16"/>
        <end position="382"/>
    </location>
</feature>
<evidence type="ECO:0000256" key="3">
    <source>
        <dbReference type="ARBA" id="ARBA00022963"/>
    </source>
</evidence>
<dbReference type="Pfam" id="PF03403">
    <property type="entry name" value="PAF-AH_p_II"/>
    <property type="match status" value="2"/>
</dbReference>
<gene>
    <name evidence="6" type="ORF">CSOJ01_12927</name>
</gene>
<evidence type="ECO:0000256" key="4">
    <source>
        <dbReference type="ARBA" id="ARBA00023098"/>
    </source>
</evidence>
<dbReference type="GO" id="GO:0016042">
    <property type="term" value="P:lipid catabolic process"/>
    <property type="evidence" value="ECO:0007669"/>
    <property type="project" value="UniProtKB-KW"/>
</dbReference>
<keyword evidence="5" id="KW-0732">Signal</keyword>
<dbReference type="InterPro" id="IPR029058">
    <property type="entry name" value="AB_hydrolase_fold"/>
</dbReference>
<evidence type="ECO:0000313" key="7">
    <source>
        <dbReference type="Proteomes" id="UP000652219"/>
    </source>
</evidence>
<dbReference type="PANTHER" id="PTHR10272:SF14">
    <property type="entry name" value="PAF ACETYLHYDROLASE FAMILY PROTEIN"/>
    <property type="match status" value="1"/>
</dbReference>
<keyword evidence="7" id="KW-1185">Reference proteome</keyword>
<sequence length="382" mass="41316">MILPYVAAFVAAAAAVVVPGPPGPYSVSLKVHTFTDTERLDEFAPEPENRRILTSIFLPNKKVNCSDELVEYMPPATAKAMAEVTALLGVVIPDETFLNMEMEFCKISESCGSEGAPKEKFPLLLFGPGLAASRHLYNVLARAMASYGYVVVNMDVTYNSYLVEFPDGSVAQASQEVFSGEPALVASYVQARQKDISFVIDQLTDPAASAEILAGTSVEIDGSKIFAFGHSLGGNAAASALYADERVSGALNFDGMMLGPITTEGVERPLILVGRPDSPQPDKIPSWNQTFEKLRGPGLMVGINGTQHMSFIDLDLPNMAYLPQTPEMDAFLGSIDRARLAEIIHDIVRAVLKFVFYEKTEGFCNIEGFGPEVELLDIKNAC</sequence>
<accession>A0A8H6MLS2</accession>
<evidence type="ECO:0000256" key="2">
    <source>
        <dbReference type="ARBA" id="ARBA00022801"/>
    </source>
</evidence>
<feature type="signal peptide" evidence="5">
    <location>
        <begin position="1"/>
        <end position="15"/>
    </location>
</feature>
<dbReference type="PANTHER" id="PTHR10272">
    <property type="entry name" value="PLATELET-ACTIVATING FACTOR ACETYLHYDROLASE"/>
    <property type="match status" value="1"/>
</dbReference>
<dbReference type="EC" id="3.1.1.47" evidence="1"/>
<reference evidence="6 7" key="1">
    <citation type="journal article" date="2020" name="Phytopathology">
        <title>Genome Sequence Resources of Colletotrichum truncatum, C. plurivorum, C. musicola, and C. sojae: Four Species Pathogenic to Soybean (Glycine max).</title>
        <authorList>
            <person name="Rogerio F."/>
            <person name="Boufleur T.R."/>
            <person name="Ciampi-Guillardi M."/>
            <person name="Sukno S.A."/>
            <person name="Thon M.R."/>
            <person name="Massola Junior N.S."/>
            <person name="Baroncelli R."/>
        </authorList>
    </citation>
    <scope>NUCLEOTIDE SEQUENCE [LARGE SCALE GENOMIC DNA]</scope>
    <source>
        <strain evidence="6 7">LFN0009</strain>
    </source>
</reference>
<keyword evidence="2 6" id="KW-0378">Hydrolase</keyword>
<organism evidence="6 7">
    <name type="scientific">Colletotrichum sojae</name>
    <dbReference type="NCBI Taxonomy" id="2175907"/>
    <lineage>
        <taxon>Eukaryota</taxon>
        <taxon>Fungi</taxon>
        <taxon>Dikarya</taxon>
        <taxon>Ascomycota</taxon>
        <taxon>Pezizomycotina</taxon>
        <taxon>Sordariomycetes</taxon>
        <taxon>Hypocreomycetidae</taxon>
        <taxon>Glomerellales</taxon>
        <taxon>Glomerellaceae</taxon>
        <taxon>Colletotrichum</taxon>
        <taxon>Colletotrichum orchidearum species complex</taxon>
    </lineage>
</organism>
<comment type="caution">
    <text evidence="6">The sequence shown here is derived from an EMBL/GenBank/DDBJ whole genome shotgun (WGS) entry which is preliminary data.</text>
</comment>
<dbReference type="AlphaFoldDB" id="A0A8H6MLS2"/>
<dbReference type="Gene3D" id="3.40.50.1820">
    <property type="entry name" value="alpha/beta hydrolase"/>
    <property type="match status" value="1"/>
</dbReference>
<evidence type="ECO:0000256" key="5">
    <source>
        <dbReference type="SAM" id="SignalP"/>
    </source>
</evidence>
<evidence type="ECO:0000256" key="1">
    <source>
        <dbReference type="ARBA" id="ARBA00013201"/>
    </source>
</evidence>
<dbReference type="SUPFAM" id="SSF53474">
    <property type="entry name" value="alpha/beta-Hydrolases"/>
    <property type="match status" value="1"/>
</dbReference>
<keyword evidence="3" id="KW-0442">Lipid degradation</keyword>